<comment type="pathway">
    <text evidence="3">Cofactor biosynthesis; riboflavin biosynthesis; riboflavin from 2-hydroxy-3-oxobutyl phosphate and 5-amino-6-(D-ribitylamino)uracil: step 2/2.</text>
</comment>
<protein>
    <recommendedName>
        <fullName evidence="5">Riboflavin synthase</fullName>
        <ecNumber evidence="4">2.5.1.9</ecNumber>
    </recommendedName>
</protein>
<reference evidence="11 12" key="1">
    <citation type="journal article" date="2023" name="ISME J.">
        <title>Thermophilic Dehalococcoidia with unusual traits shed light on an unexpected past.</title>
        <authorList>
            <person name="Palmer M."/>
            <person name="Covington J.K."/>
            <person name="Zhou E.M."/>
            <person name="Thomas S.C."/>
            <person name="Habib N."/>
            <person name="Seymour C.O."/>
            <person name="Lai D."/>
            <person name="Johnston J."/>
            <person name="Hashimi A."/>
            <person name="Jiao J.Y."/>
            <person name="Muok A.R."/>
            <person name="Liu L."/>
            <person name="Xian W.D."/>
            <person name="Zhi X.Y."/>
            <person name="Li M.M."/>
            <person name="Silva L.P."/>
            <person name="Bowen B.P."/>
            <person name="Louie K."/>
            <person name="Briegel A."/>
            <person name="Pett-Ridge J."/>
            <person name="Weber P.K."/>
            <person name="Tocheva E.I."/>
            <person name="Woyke T."/>
            <person name="Northen T.R."/>
            <person name="Mayali X."/>
            <person name="Li W.J."/>
            <person name="Hedlund B.P."/>
        </authorList>
    </citation>
    <scope>NUCLEOTIDE SEQUENCE [LARGE SCALE GENOMIC DNA]</scope>
    <source>
        <strain evidence="11 12">YIM 72310</strain>
    </source>
</reference>
<dbReference type="SUPFAM" id="SSF63380">
    <property type="entry name" value="Riboflavin synthase domain-like"/>
    <property type="match status" value="1"/>
</dbReference>
<dbReference type="InterPro" id="IPR017938">
    <property type="entry name" value="Riboflavin_synthase-like_b-brl"/>
</dbReference>
<evidence type="ECO:0000313" key="11">
    <source>
        <dbReference type="EMBL" id="WBL36476.1"/>
    </source>
</evidence>
<keyword evidence="12" id="KW-1185">Reference proteome</keyword>
<dbReference type="InterPro" id="IPR023366">
    <property type="entry name" value="ATP_synth_asu-like_sf"/>
</dbReference>
<keyword evidence="8" id="KW-0677">Repeat</keyword>
<evidence type="ECO:0000256" key="4">
    <source>
        <dbReference type="ARBA" id="ARBA00012827"/>
    </source>
</evidence>
<feature type="domain" description="Lumazine-binding" evidence="10">
    <location>
        <begin position="1"/>
        <end position="75"/>
    </location>
</feature>
<evidence type="ECO:0000256" key="7">
    <source>
        <dbReference type="ARBA" id="ARBA00022679"/>
    </source>
</evidence>
<sequence length="84" mass="9372">MVRVRAPRELLRYMVVKGPVCIDGISLTIIAKDAESFSVSLVQYTQEHTNLVGRKPGDRVNPETDIMARYIDALLEARAQEAGQ</sequence>
<comment type="catalytic activity">
    <reaction evidence="1">
        <text>2 6,7-dimethyl-8-(1-D-ribityl)lumazine + H(+) = 5-amino-6-(D-ribitylamino)uracil + riboflavin</text>
        <dbReference type="Rhea" id="RHEA:20772"/>
        <dbReference type="ChEBI" id="CHEBI:15378"/>
        <dbReference type="ChEBI" id="CHEBI:15934"/>
        <dbReference type="ChEBI" id="CHEBI:57986"/>
        <dbReference type="ChEBI" id="CHEBI:58201"/>
        <dbReference type="EC" id="2.5.1.9"/>
    </reaction>
</comment>
<dbReference type="PANTHER" id="PTHR21098">
    <property type="entry name" value="RIBOFLAVIN SYNTHASE ALPHA CHAIN"/>
    <property type="match status" value="1"/>
</dbReference>
<dbReference type="EMBL" id="CP115149">
    <property type="protein sequence ID" value="WBL36476.1"/>
    <property type="molecule type" value="Genomic_DNA"/>
</dbReference>
<evidence type="ECO:0000256" key="5">
    <source>
        <dbReference type="ARBA" id="ARBA00013950"/>
    </source>
</evidence>
<dbReference type="RefSeq" id="WP_270056999.1">
    <property type="nucleotide sequence ID" value="NZ_CP115149.1"/>
</dbReference>
<evidence type="ECO:0000256" key="2">
    <source>
        <dbReference type="ARBA" id="ARBA00002803"/>
    </source>
</evidence>
<evidence type="ECO:0000256" key="3">
    <source>
        <dbReference type="ARBA" id="ARBA00004887"/>
    </source>
</evidence>
<evidence type="ECO:0000259" key="10">
    <source>
        <dbReference type="PROSITE" id="PS51177"/>
    </source>
</evidence>
<evidence type="ECO:0000256" key="8">
    <source>
        <dbReference type="ARBA" id="ARBA00022737"/>
    </source>
</evidence>
<keyword evidence="7" id="KW-0808">Transferase</keyword>
<feature type="repeat" description="Lumazine-binding" evidence="9">
    <location>
        <begin position="1"/>
        <end position="75"/>
    </location>
</feature>
<evidence type="ECO:0000313" key="12">
    <source>
        <dbReference type="Proteomes" id="UP001212803"/>
    </source>
</evidence>
<keyword evidence="6" id="KW-0686">Riboflavin biosynthesis</keyword>
<gene>
    <name evidence="11" type="ORF">O0235_02595</name>
</gene>
<dbReference type="PANTHER" id="PTHR21098:SF12">
    <property type="entry name" value="RIBOFLAVIN SYNTHASE"/>
    <property type="match status" value="1"/>
</dbReference>
<dbReference type="Proteomes" id="UP001212803">
    <property type="component" value="Chromosome"/>
</dbReference>
<organism evidence="11 12">
    <name type="scientific">Tepidiforma flava</name>
    <dbReference type="NCBI Taxonomy" id="3004094"/>
    <lineage>
        <taxon>Bacteria</taxon>
        <taxon>Bacillati</taxon>
        <taxon>Chloroflexota</taxon>
        <taxon>Tepidiformia</taxon>
        <taxon>Tepidiformales</taxon>
        <taxon>Tepidiformaceae</taxon>
        <taxon>Tepidiforma</taxon>
    </lineage>
</organism>
<proteinExistence type="predicted"/>
<dbReference type="InterPro" id="IPR026017">
    <property type="entry name" value="Lumazine-bd_dom"/>
</dbReference>
<evidence type="ECO:0000256" key="6">
    <source>
        <dbReference type="ARBA" id="ARBA00022619"/>
    </source>
</evidence>
<dbReference type="Gene3D" id="2.40.30.20">
    <property type="match status" value="1"/>
</dbReference>
<evidence type="ECO:0000256" key="1">
    <source>
        <dbReference type="ARBA" id="ARBA00000968"/>
    </source>
</evidence>
<accession>A0ABY7M9W3</accession>
<dbReference type="Pfam" id="PF00677">
    <property type="entry name" value="Lum_binding"/>
    <property type="match status" value="1"/>
</dbReference>
<name>A0ABY7M9W3_9CHLR</name>
<dbReference type="InterPro" id="IPR001783">
    <property type="entry name" value="Lumazine-bd"/>
</dbReference>
<comment type="function">
    <text evidence="2">Catalyzes the dismutation of two molecules of 6,7-dimethyl-8-ribityllumazine, resulting in the formation of riboflavin and 5-amino-6-(D-ribitylamino)uracil.</text>
</comment>
<dbReference type="EC" id="2.5.1.9" evidence="4"/>
<dbReference type="PROSITE" id="PS51177">
    <property type="entry name" value="LUMAZINE_BIND"/>
    <property type="match status" value="1"/>
</dbReference>
<evidence type="ECO:0000256" key="9">
    <source>
        <dbReference type="PROSITE-ProRule" id="PRU00524"/>
    </source>
</evidence>